<dbReference type="Pfam" id="PF03514">
    <property type="entry name" value="GRAS"/>
    <property type="match status" value="1"/>
</dbReference>
<organism evidence="5 6">
    <name type="scientific">Carex littledalei</name>
    <dbReference type="NCBI Taxonomy" id="544730"/>
    <lineage>
        <taxon>Eukaryota</taxon>
        <taxon>Viridiplantae</taxon>
        <taxon>Streptophyta</taxon>
        <taxon>Embryophyta</taxon>
        <taxon>Tracheophyta</taxon>
        <taxon>Spermatophyta</taxon>
        <taxon>Magnoliopsida</taxon>
        <taxon>Liliopsida</taxon>
        <taxon>Poales</taxon>
        <taxon>Cyperaceae</taxon>
        <taxon>Cyperoideae</taxon>
        <taxon>Cariceae</taxon>
        <taxon>Carex</taxon>
        <taxon>Carex subgen. Euthyceras</taxon>
    </lineage>
</organism>
<evidence type="ECO:0000256" key="2">
    <source>
        <dbReference type="ARBA" id="ARBA00023163"/>
    </source>
</evidence>
<comment type="caution">
    <text evidence="3">Lacks conserved residue(s) required for the propagation of feature annotation.</text>
</comment>
<evidence type="ECO:0000313" key="5">
    <source>
        <dbReference type="EMBL" id="KAF3323436.1"/>
    </source>
</evidence>
<comment type="similarity">
    <text evidence="3">Belongs to the GRAS family.</text>
</comment>
<feature type="compositionally biased region" description="Low complexity" evidence="4">
    <location>
        <begin position="62"/>
        <end position="83"/>
    </location>
</feature>
<reference evidence="5" key="1">
    <citation type="submission" date="2020-01" db="EMBL/GenBank/DDBJ databases">
        <title>Genome sequence of Kobresia littledalei, the first chromosome-level genome in the family Cyperaceae.</title>
        <authorList>
            <person name="Qu G."/>
        </authorList>
    </citation>
    <scope>NUCLEOTIDE SEQUENCE</scope>
    <source>
        <strain evidence="5">C.B.Clarke</strain>
        <tissue evidence="5">Leaf</tissue>
    </source>
</reference>
<feature type="compositionally biased region" description="Low complexity" evidence="4">
    <location>
        <begin position="107"/>
        <end position="121"/>
    </location>
</feature>
<keyword evidence="6" id="KW-1185">Reference proteome</keyword>
<name>A0A833QPU5_9POAL</name>
<evidence type="ECO:0000313" key="6">
    <source>
        <dbReference type="Proteomes" id="UP000623129"/>
    </source>
</evidence>
<evidence type="ECO:0000256" key="1">
    <source>
        <dbReference type="ARBA" id="ARBA00023015"/>
    </source>
</evidence>
<dbReference type="PROSITE" id="PS50985">
    <property type="entry name" value="GRAS"/>
    <property type="match status" value="1"/>
</dbReference>
<dbReference type="OrthoDB" id="1908565at2759"/>
<evidence type="ECO:0000256" key="4">
    <source>
        <dbReference type="SAM" id="MobiDB-lite"/>
    </source>
</evidence>
<feature type="short sequence motif" description="VHIID" evidence="3">
    <location>
        <begin position="250"/>
        <end position="254"/>
    </location>
</feature>
<dbReference type="Proteomes" id="UP000623129">
    <property type="component" value="Unassembled WGS sequence"/>
</dbReference>
<dbReference type="PANTHER" id="PTHR31636">
    <property type="entry name" value="OSJNBA0084A10.13 PROTEIN-RELATED"/>
    <property type="match status" value="1"/>
</dbReference>
<keyword evidence="2" id="KW-0804">Transcription</keyword>
<dbReference type="EMBL" id="SWLB01000023">
    <property type="protein sequence ID" value="KAF3323436.1"/>
    <property type="molecule type" value="Genomic_DNA"/>
</dbReference>
<comment type="caution">
    <text evidence="5">The sequence shown here is derived from an EMBL/GenBank/DDBJ whole genome shotgun (WGS) entry which is preliminary data.</text>
</comment>
<dbReference type="InterPro" id="IPR005202">
    <property type="entry name" value="TF_GRAS"/>
</dbReference>
<evidence type="ECO:0000256" key="3">
    <source>
        <dbReference type="PROSITE-ProRule" id="PRU01191"/>
    </source>
</evidence>
<sequence length="499" mass="55572">MNFEELEYNYTTAINSPQNHFSEWIEQDSISIEQDSISILPSFVDEITNYDWWDHDETFDHPPATIPAAPSPTSIKTPTLSPSSPSPHPELSKKRKENTNSSDTSRKASSGKKTTSKSAAGNPVKDARWAEQLLNPCVMAIETGNVSRAQHLIYVLQELASISGDINHRLSYHGLRILTRHLYSNSVATMVKLPPCESPIQSYVTAEAKLFRSTVIKFHEISPWFAIPNSLANSTIIKNLSRENSSSRVLHIVDLGVSHGVQWPTLLEALTHLPKGAPPLVRLTIANNVLPPVPFSVPPPGYNFPSHLIRYSKSINLNLQISQVESLMPQDLTLTPGEKLVICAQFRIGNYKDTLCSVRELNPDLVIVSELDGSENCASSGGFPGRFAVNLEMLWRFLDSTGAAFKGRDCAERKTMEGEAAQILDGPGIEGRERWREMMFGLGFREEGFGDESIETAKALLRKYDGNWEMKAERAVAAVRLRWKGQLVSFCSLWKPIRG</sequence>
<proteinExistence type="inferred from homology"/>
<keyword evidence="1" id="KW-0805">Transcription regulation</keyword>
<protein>
    <submittedName>
        <fullName evidence="5">Nodulation-signaling pathway 1 protein</fullName>
    </submittedName>
</protein>
<feature type="region of interest" description="Disordered" evidence="4">
    <location>
        <begin position="61"/>
        <end position="124"/>
    </location>
</feature>
<dbReference type="AlphaFoldDB" id="A0A833QPU5"/>
<gene>
    <name evidence="5" type="ORF">FCM35_KLT12167</name>
</gene>
<accession>A0A833QPU5</accession>
<feature type="region of interest" description="SAW" evidence="3">
    <location>
        <begin position="425"/>
        <end position="495"/>
    </location>
</feature>